<accession>A0A9P5G5C0</accession>
<dbReference type="GO" id="GO:0005737">
    <property type="term" value="C:cytoplasm"/>
    <property type="evidence" value="ECO:0007669"/>
    <property type="project" value="UniProtKB-ARBA"/>
</dbReference>
<dbReference type="AlphaFoldDB" id="A0A9P5G5C0"/>
<reference evidence="7" key="2">
    <citation type="submission" date="2020-01" db="EMBL/GenBank/DDBJ databases">
        <authorList>
            <person name="Perkins V."/>
            <person name="Lessard M.-H."/>
            <person name="Dugat-Bony E."/>
            <person name="Frenette M."/>
            <person name="Labrie S."/>
        </authorList>
    </citation>
    <scope>NUCLEOTIDE SEQUENCE</scope>
    <source>
        <strain evidence="7">LMA-70</strain>
    </source>
</reference>
<dbReference type="EMBL" id="QQZK01000059">
    <property type="protein sequence ID" value="KAF5099441.1"/>
    <property type="molecule type" value="Genomic_DNA"/>
</dbReference>
<dbReference type="GO" id="GO:0005666">
    <property type="term" value="C:RNA polymerase III complex"/>
    <property type="evidence" value="ECO:0007669"/>
    <property type="project" value="UniProtKB-UniRule"/>
</dbReference>
<proteinExistence type="inferred from homology"/>
<dbReference type="SUPFAM" id="SSF46785">
    <property type="entry name" value="Winged helix' DNA-binding domain"/>
    <property type="match status" value="1"/>
</dbReference>
<evidence type="ECO:0000256" key="2">
    <source>
        <dbReference type="ARBA" id="ARBA00011038"/>
    </source>
</evidence>
<dbReference type="PIRSF" id="PIRSF028763">
    <property type="entry name" value="RNA_pol_Rpc34"/>
    <property type="match status" value="1"/>
</dbReference>
<dbReference type="Pfam" id="PF05158">
    <property type="entry name" value="RNA_pol_Rpc34"/>
    <property type="match status" value="1"/>
</dbReference>
<dbReference type="GO" id="GO:0005654">
    <property type="term" value="C:nucleoplasm"/>
    <property type="evidence" value="ECO:0007669"/>
    <property type="project" value="UniProtKB-ARBA"/>
</dbReference>
<protein>
    <recommendedName>
        <fullName evidence="6">DNA-directed RNA polymerase III subunit RPC6</fullName>
        <shortName evidence="6">RNA polymerase III subunit C6</shortName>
    </recommendedName>
</protein>
<keyword evidence="4 6" id="KW-0804">Transcription</keyword>
<dbReference type="Gene3D" id="1.10.10.10">
    <property type="entry name" value="Winged helix-like DNA-binding domain superfamily/Winged helix DNA-binding domain"/>
    <property type="match status" value="1"/>
</dbReference>
<sequence>MSPPQKPLQHNQPGVPQLSARAQDLHTQMVTAHTPGYLYSQGELQELAGAKDVRALLRWVQELTNAHLVKLAQQGSAVYFGAVTLTDARVMRTLTPDEALVYDQIVEAGRNGIWTKTLHARTNLHHNVVARCLRQLEALRHIKPVKAVTHPTRKIYMVAGLEPSLELSGGPWFTDAEIDTEFIESLTNVICRFVDARSYPPPLDGPSSNANCSSSSGGGGTSELRVYPATYGDFPTVPAIAEFVKTSGVANVDLTLSDIRTLCEVCVYDNRLEKVDNGGLGYKATLKTHLHNIGAEVEPTAADLVDFEYW</sequence>
<comment type="caution">
    <text evidence="7">The sequence shown here is derived from an EMBL/GenBank/DDBJ whole genome shotgun (WGS) entry which is preliminary data.</text>
</comment>
<evidence type="ECO:0000256" key="4">
    <source>
        <dbReference type="ARBA" id="ARBA00023163"/>
    </source>
</evidence>
<dbReference type="Proteomes" id="UP000750522">
    <property type="component" value="Unassembled WGS sequence"/>
</dbReference>
<dbReference type="InterPro" id="IPR007832">
    <property type="entry name" value="RNA_pol_Rpc34"/>
</dbReference>
<keyword evidence="5 6" id="KW-0539">Nucleus</keyword>
<evidence type="ECO:0000256" key="3">
    <source>
        <dbReference type="ARBA" id="ARBA00022478"/>
    </source>
</evidence>
<dbReference type="InterPro" id="IPR016049">
    <property type="entry name" value="RNA_pol_Rpc34-like"/>
</dbReference>
<comment type="function">
    <text evidence="6">DNA-dependent RNA polymerase catalyzes the transcription of DNA into RNA using the four ribonucleoside triphosphates as substrates. Specific peripheric component of RNA polymerase III which synthesizes small RNAs, such as 5S rRNA and tRNAs.</text>
</comment>
<reference evidence="7" key="1">
    <citation type="journal article" date="2020" name="Front. Microbiol.">
        <title>Phenotypic and Genetic Characterization of the Cheese Ripening Yeast Geotrichum candidum.</title>
        <authorList>
            <person name="Perkins V."/>
            <person name="Vignola S."/>
            <person name="Lessard M.H."/>
            <person name="Plante P.L."/>
            <person name="Corbeil J."/>
            <person name="Dugat-Bony E."/>
            <person name="Frenette M."/>
            <person name="Labrie S."/>
        </authorList>
    </citation>
    <scope>NUCLEOTIDE SEQUENCE</scope>
    <source>
        <strain evidence="7">LMA-70</strain>
    </source>
</reference>
<gene>
    <name evidence="7" type="ORF">DV451_002974</name>
</gene>
<comment type="subcellular location">
    <subcellularLocation>
        <location evidence="1 6">Nucleus</location>
    </subcellularLocation>
</comment>
<evidence type="ECO:0000313" key="8">
    <source>
        <dbReference type="Proteomes" id="UP000750522"/>
    </source>
</evidence>
<keyword evidence="3 6" id="KW-0240">DNA-directed RNA polymerase</keyword>
<evidence type="ECO:0000256" key="5">
    <source>
        <dbReference type="ARBA" id="ARBA00023242"/>
    </source>
</evidence>
<dbReference type="InterPro" id="IPR036390">
    <property type="entry name" value="WH_DNA-bd_sf"/>
</dbReference>
<dbReference type="InterPro" id="IPR036388">
    <property type="entry name" value="WH-like_DNA-bd_sf"/>
</dbReference>
<organism evidence="7 8">
    <name type="scientific">Geotrichum candidum</name>
    <name type="common">Oospora lactis</name>
    <name type="synonym">Dipodascus geotrichum</name>
    <dbReference type="NCBI Taxonomy" id="1173061"/>
    <lineage>
        <taxon>Eukaryota</taxon>
        <taxon>Fungi</taxon>
        <taxon>Dikarya</taxon>
        <taxon>Ascomycota</taxon>
        <taxon>Saccharomycotina</taxon>
        <taxon>Dipodascomycetes</taxon>
        <taxon>Dipodascales</taxon>
        <taxon>Dipodascaceae</taxon>
        <taxon>Geotrichum</taxon>
    </lineage>
</organism>
<evidence type="ECO:0000313" key="7">
    <source>
        <dbReference type="EMBL" id="KAF5099441.1"/>
    </source>
</evidence>
<comment type="similarity">
    <text evidence="2 6">Belongs to the eukaryotic RPC34/RPC39 RNA polymerase subunit family.</text>
</comment>
<dbReference type="PANTHER" id="PTHR12780">
    <property type="entry name" value="RNA POLYMERASE III DNA DIRECTED , 39KD SUBUNIT-RELATED"/>
    <property type="match status" value="1"/>
</dbReference>
<name>A0A9P5G5C0_GEOCN</name>
<dbReference type="GO" id="GO:0006383">
    <property type="term" value="P:transcription by RNA polymerase III"/>
    <property type="evidence" value="ECO:0007669"/>
    <property type="project" value="UniProtKB-UniRule"/>
</dbReference>
<dbReference type="FunFam" id="1.10.10.10:FF:000116">
    <property type="entry name" value="DNA-directed RNA polymerase III subunit RPC6"/>
    <property type="match status" value="1"/>
</dbReference>
<evidence type="ECO:0000256" key="1">
    <source>
        <dbReference type="ARBA" id="ARBA00004123"/>
    </source>
</evidence>
<evidence type="ECO:0000256" key="6">
    <source>
        <dbReference type="PIRNR" id="PIRNR028763"/>
    </source>
</evidence>